<name>A0AAV3YL00_9GAST</name>
<dbReference type="Proteomes" id="UP000735302">
    <property type="component" value="Unassembled WGS sequence"/>
</dbReference>
<keyword evidence="3" id="KW-1185">Reference proteome</keyword>
<reference evidence="2 3" key="1">
    <citation type="journal article" date="2021" name="Elife">
        <title>Chloroplast acquisition without the gene transfer in kleptoplastic sea slugs, Plakobranchus ocellatus.</title>
        <authorList>
            <person name="Maeda T."/>
            <person name="Takahashi S."/>
            <person name="Yoshida T."/>
            <person name="Shimamura S."/>
            <person name="Takaki Y."/>
            <person name="Nagai Y."/>
            <person name="Toyoda A."/>
            <person name="Suzuki Y."/>
            <person name="Arimoto A."/>
            <person name="Ishii H."/>
            <person name="Satoh N."/>
            <person name="Nishiyama T."/>
            <person name="Hasebe M."/>
            <person name="Maruyama T."/>
            <person name="Minagawa J."/>
            <person name="Obokata J."/>
            <person name="Shigenobu S."/>
        </authorList>
    </citation>
    <scope>NUCLEOTIDE SEQUENCE [LARGE SCALE GENOMIC DNA]</scope>
</reference>
<dbReference type="AlphaFoldDB" id="A0AAV3YL00"/>
<feature type="region of interest" description="Disordered" evidence="1">
    <location>
        <begin position="1"/>
        <end position="63"/>
    </location>
</feature>
<evidence type="ECO:0000256" key="1">
    <source>
        <dbReference type="SAM" id="MobiDB-lite"/>
    </source>
</evidence>
<comment type="caution">
    <text evidence="2">The sequence shown here is derived from an EMBL/GenBank/DDBJ whole genome shotgun (WGS) entry which is preliminary data.</text>
</comment>
<gene>
    <name evidence="2" type="ORF">PoB_001031500</name>
</gene>
<sequence>MFGSEARGGLTTSTLPVGMIARKGTAATPTTSDYDNVNSPPKTDGVAKRVQATSDETPAHNVQPMTAEILDIPPTGPSSPTATLST</sequence>
<proteinExistence type="predicted"/>
<accession>A0AAV3YL00</accession>
<feature type="compositionally biased region" description="Polar residues" evidence="1">
    <location>
        <begin position="27"/>
        <end position="41"/>
    </location>
</feature>
<evidence type="ECO:0000313" key="3">
    <source>
        <dbReference type="Proteomes" id="UP000735302"/>
    </source>
</evidence>
<protein>
    <submittedName>
        <fullName evidence="2">Uncharacterized protein</fullName>
    </submittedName>
</protein>
<organism evidence="2 3">
    <name type="scientific">Plakobranchus ocellatus</name>
    <dbReference type="NCBI Taxonomy" id="259542"/>
    <lineage>
        <taxon>Eukaryota</taxon>
        <taxon>Metazoa</taxon>
        <taxon>Spiralia</taxon>
        <taxon>Lophotrochozoa</taxon>
        <taxon>Mollusca</taxon>
        <taxon>Gastropoda</taxon>
        <taxon>Heterobranchia</taxon>
        <taxon>Euthyneura</taxon>
        <taxon>Panpulmonata</taxon>
        <taxon>Sacoglossa</taxon>
        <taxon>Placobranchoidea</taxon>
        <taxon>Plakobranchidae</taxon>
        <taxon>Plakobranchus</taxon>
    </lineage>
</organism>
<evidence type="ECO:0000313" key="2">
    <source>
        <dbReference type="EMBL" id="GFN83809.1"/>
    </source>
</evidence>
<dbReference type="EMBL" id="BLXT01001235">
    <property type="protein sequence ID" value="GFN83809.1"/>
    <property type="molecule type" value="Genomic_DNA"/>
</dbReference>